<sequence>MNKSLLLTLALSSLSVPALAASTGVQSDFDTLFQQADFWQSKQRQDLAKDALNRILAADPNNTEALYRLAMIAIQEGDNTHASAYIERLKTVAPNDAHLEELRIAQASTDVDSGALGEARVLAASGQAEEAIARYKSLFSGDTPPASLALEYYQTLAGTQNGWDAARQGLAKLHQAQPGNSAVAIAYGQVLTYRDSTRRQGINLLAKYDAVSKDATKAWRQGLLWLDADKADQPLYQAFEQAHPGDKQVADYYHDKTTLSPTQAADQARSLGYKALDAGRLGEAEKAFRQALATKSQDPQALAGLGLVELRRQRFASARDNLAQAIRLAPAQKSQWQKAYESADFYARLGQARSASEHRQYDTALNLLAPLTGAGGSQGHDAQLLKADVLQKKGELDSAEASYRALLAKRGTDNAARLGLVNVLRQQQRWSEASEVAQALPASAKGELGDLASGQAMVLRDRAASESPVMAEATLRQASVLAPKNPWVRLDLARLLNKTGRPLAAQVLVNRGVQDYGLADDRYVAALLAKDQQRWGDVARLLEPVSASKRSAEIKDLLESAALQARLDEIKRRQQVGDREGARQLIMDMYNKPPQSAAGVGEVASMLYESGEPAMALMLIRQNDQKALTSPVAQYQTQVLVMIKAGADQEADALVARLSQRRDLGPGDWAAIEQIRNAMAVAKADKLRLADQLAEAYDVLAARLRVAPNDEPLLLAMARLYQTGNKNSKALQIYQYTLKHNPGSLDALSGAVEVAITTKDLDVADQLLAQLSRDQAEEPAMLLLAAKVARARGDNDQALRLLAKSRSKLFEGQQDQPWLVASDSQPGFDNPFAANKAPAKGKAGDNPWRRPSWLPGGDDLSTEQSPWKDQDTPAGPPSLVAQIDSLTREIHKDSATRLDANVEFRSRNGQAGLGQLDEVKTPVTIETQLGSGRLKAQITPTYLNGGTLSGDYSRFGSGALGSAASTLSQDLNDMPDVLDGIEDTAYSYEQARLSAESAQAIYQAALADKTLTAIQQAQFLATANQAELTATQAKRNFDRAVQQDLLKGIGLNTDNLTSEDWATLNSYFGQLGFDSTGGLSSTSLEAFLDSRDAFESLLGSLRAQLNSLMRSAEDLPAQHDAGVALSLAYGVGDFNFDIGTTPLGFEEVNLVGGVQWQPQLDDNLRLDLNLERRAVTDSVLSYAGTYDPSTGTSWGAVTKNGLGVGLGYDDGNLGLYANLGGYRYLGHNVYNNTAFDLSLGGYLRPIDTKTRQLQTGIHVSFQSFDKNMSNFGLGHGGYFSPQDYVAVSFPITFSEQRNRFSYSVKLAPGFQSFTEKAVDFFPDDPEIQQLLDVFANLGLIDASQYQANSQSGFGLSIGAEGKYELSPNFTLGGKLGFDNFGEYSETSGQLYLHYLMGGSND</sequence>
<dbReference type="Pfam" id="PF14559">
    <property type="entry name" value="TPR_19"/>
    <property type="match status" value="2"/>
</dbReference>
<dbReference type="GO" id="GO:0006011">
    <property type="term" value="P:UDP-alpha-D-glucose metabolic process"/>
    <property type="evidence" value="ECO:0007669"/>
    <property type="project" value="InterPro"/>
</dbReference>
<name>A0A3N1P6M0_9GAMM</name>
<dbReference type="PRINTS" id="PR01441">
    <property type="entry name" value="CELLSNTHASEC"/>
</dbReference>
<dbReference type="PANTHER" id="PTHR44177">
    <property type="entry name" value="TETRATRICOPEPTIDE REPEAT PROTEIN 8"/>
    <property type="match status" value="1"/>
</dbReference>
<evidence type="ECO:0000313" key="11">
    <source>
        <dbReference type="EMBL" id="ROQ24173.1"/>
    </source>
</evidence>
<dbReference type="SMART" id="SM00028">
    <property type="entry name" value="TPR"/>
    <property type="match status" value="6"/>
</dbReference>
<feature type="chain" id="PRO_5017950423" evidence="9">
    <location>
        <begin position="21"/>
        <end position="1401"/>
    </location>
</feature>
<keyword evidence="3 9" id="KW-0732">Signal</keyword>
<accession>A0A3N1P6M0</accession>
<dbReference type="EMBL" id="RJUL01000007">
    <property type="protein sequence ID" value="ROQ24173.1"/>
    <property type="molecule type" value="Genomic_DNA"/>
</dbReference>
<dbReference type="InterPro" id="IPR008410">
    <property type="entry name" value="BCSC_C"/>
</dbReference>
<feature type="repeat" description="TPR" evidence="7">
    <location>
        <begin position="299"/>
        <end position="332"/>
    </location>
</feature>
<comment type="caution">
    <text evidence="11">The sequence shown here is derived from an EMBL/GenBank/DDBJ whole genome shotgun (WGS) entry which is preliminary data.</text>
</comment>
<dbReference type="InterPro" id="IPR011990">
    <property type="entry name" value="TPR-like_helical_dom_sf"/>
</dbReference>
<dbReference type="Gene3D" id="1.25.40.10">
    <property type="entry name" value="Tetratricopeptide repeat domain"/>
    <property type="match status" value="4"/>
</dbReference>
<dbReference type="RefSeq" id="WP_123421940.1">
    <property type="nucleotide sequence ID" value="NZ_JBLXEP010000008.1"/>
</dbReference>
<comment type="function">
    <text evidence="1">Required for maximal bacterial cellulose synthesis.</text>
</comment>
<comment type="pathway">
    <text evidence="2">Glycan metabolism; bacterial cellulose biosynthesis.</text>
</comment>
<evidence type="ECO:0000256" key="4">
    <source>
        <dbReference type="ARBA" id="ARBA00022737"/>
    </source>
</evidence>
<dbReference type="UniPathway" id="UPA00694"/>
<evidence type="ECO:0000256" key="3">
    <source>
        <dbReference type="ARBA" id="ARBA00022729"/>
    </source>
</evidence>
<feature type="signal peptide" evidence="9">
    <location>
        <begin position="1"/>
        <end position="20"/>
    </location>
</feature>
<evidence type="ECO:0000256" key="9">
    <source>
        <dbReference type="SAM" id="SignalP"/>
    </source>
</evidence>
<dbReference type="PANTHER" id="PTHR44177:SF1">
    <property type="entry name" value="TETRATRICOPEPTIDE REPEAT PROTEIN 8"/>
    <property type="match status" value="1"/>
</dbReference>
<keyword evidence="5 7" id="KW-0802">TPR repeat</keyword>
<dbReference type="InterPro" id="IPR019734">
    <property type="entry name" value="TPR_rpt"/>
</dbReference>
<evidence type="ECO:0000256" key="6">
    <source>
        <dbReference type="ARBA" id="ARBA00022916"/>
    </source>
</evidence>
<proteinExistence type="predicted"/>
<dbReference type="Proteomes" id="UP000268033">
    <property type="component" value="Unassembled WGS sequence"/>
</dbReference>
<evidence type="ECO:0000313" key="12">
    <source>
        <dbReference type="Proteomes" id="UP000268033"/>
    </source>
</evidence>
<dbReference type="STRING" id="584787.GCA_001247655_00749"/>
<protein>
    <submittedName>
        <fullName evidence="11">Tetratricopeptide repeat protein</fullName>
    </submittedName>
</protein>
<dbReference type="PROSITE" id="PS50005">
    <property type="entry name" value="TPR"/>
    <property type="match status" value="1"/>
</dbReference>
<organism evidence="11 12">
    <name type="scientific">Gallaecimonas pentaromativorans</name>
    <dbReference type="NCBI Taxonomy" id="584787"/>
    <lineage>
        <taxon>Bacteria</taxon>
        <taxon>Pseudomonadati</taxon>
        <taxon>Pseudomonadota</taxon>
        <taxon>Gammaproteobacteria</taxon>
        <taxon>Enterobacterales</taxon>
        <taxon>Gallaecimonadaceae</taxon>
        <taxon>Gallaecimonas</taxon>
    </lineage>
</organism>
<dbReference type="GO" id="GO:0019867">
    <property type="term" value="C:outer membrane"/>
    <property type="evidence" value="ECO:0007669"/>
    <property type="project" value="InterPro"/>
</dbReference>
<evidence type="ECO:0000256" key="8">
    <source>
        <dbReference type="SAM" id="MobiDB-lite"/>
    </source>
</evidence>
<feature type="domain" description="Cellulose synthase operon C C-terminal" evidence="10">
    <location>
        <begin position="1099"/>
        <end position="1396"/>
    </location>
</feature>
<evidence type="ECO:0000256" key="5">
    <source>
        <dbReference type="ARBA" id="ARBA00022803"/>
    </source>
</evidence>
<evidence type="ECO:0000256" key="1">
    <source>
        <dbReference type="ARBA" id="ARBA00003476"/>
    </source>
</evidence>
<dbReference type="InterPro" id="IPR003921">
    <property type="entry name" value="Cell_synth_C"/>
</dbReference>
<evidence type="ECO:0000256" key="7">
    <source>
        <dbReference type="PROSITE-ProRule" id="PRU00339"/>
    </source>
</evidence>
<dbReference type="InterPro" id="IPR028796">
    <property type="entry name" value="BBS8"/>
</dbReference>
<reference evidence="11 12" key="1">
    <citation type="submission" date="2018-11" db="EMBL/GenBank/DDBJ databases">
        <title>Genomic Encyclopedia of Type Strains, Phase IV (KMG-IV): sequencing the most valuable type-strain genomes for metagenomic binning, comparative biology and taxonomic classification.</title>
        <authorList>
            <person name="Goeker M."/>
        </authorList>
    </citation>
    <scope>NUCLEOTIDE SEQUENCE [LARGE SCALE GENOMIC DNA]</scope>
    <source>
        <strain evidence="11 12">DSM 21945</strain>
    </source>
</reference>
<evidence type="ECO:0000256" key="2">
    <source>
        <dbReference type="ARBA" id="ARBA00005186"/>
    </source>
</evidence>
<gene>
    <name evidence="11" type="ORF">EDC28_10754</name>
</gene>
<dbReference type="SUPFAM" id="SSF48452">
    <property type="entry name" value="TPR-like"/>
    <property type="match status" value="4"/>
</dbReference>
<feature type="compositionally biased region" description="Low complexity" evidence="8">
    <location>
        <begin position="828"/>
        <end position="846"/>
    </location>
</feature>
<evidence type="ECO:0000259" key="10">
    <source>
        <dbReference type="Pfam" id="PF05420"/>
    </source>
</evidence>
<feature type="region of interest" description="Disordered" evidence="8">
    <location>
        <begin position="819"/>
        <end position="878"/>
    </location>
</feature>
<dbReference type="Pfam" id="PF05420">
    <property type="entry name" value="BCSC_C"/>
    <property type="match status" value="1"/>
</dbReference>
<dbReference type="GO" id="GO:0030244">
    <property type="term" value="P:cellulose biosynthetic process"/>
    <property type="evidence" value="ECO:0007669"/>
    <property type="project" value="UniProtKB-KW"/>
</dbReference>
<keyword evidence="6" id="KW-0135">Cellulose biosynthesis</keyword>
<keyword evidence="4" id="KW-0677">Repeat</keyword>
<dbReference type="Pfam" id="PF13432">
    <property type="entry name" value="TPR_16"/>
    <property type="match status" value="2"/>
</dbReference>
<keyword evidence="12" id="KW-1185">Reference proteome</keyword>